<dbReference type="KEGG" id="erx:ATZ35_05800"/>
<dbReference type="Pfam" id="PF20207">
    <property type="entry name" value="DUF6568"/>
    <property type="match status" value="1"/>
</dbReference>
<keyword evidence="2" id="KW-1185">Reference proteome</keyword>
<dbReference type="CDD" id="cd02947">
    <property type="entry name" value="TRX_family"/>
    <property type="match status" value="1"/>
</dbReference>
<dbReference type="SUPFAM" id="SSF52833">
    <property type="entry name" value="Thioredoxin-like"/>
    <property type="match status" value="1"/>
</dbReference>
<evidence type="ECO:0000313" key="1">
    <source>
        <dbReference type="EMBL" id="ALS36684.1"/>
    </source>
</evidence>
<accession>A0A0U2VGA7</accession>
<proteinExistence type="predicted"/>
<gene>
    <name evidence="1" type="ORF">ATZ35_05800</name>
</gene>
<dbReference type="STRING" id="118060.ATZ35_05800"/>
<protein>
    <submittedName>
        <fullName evidence="1">Uncharacterized protein</fullName>
    </submittedName>
</protein>
<dbReference type="EMBL" id="CP013655">
    <property type="protein sequence ID" value="ALS36684.1"/>
    <property type="molecule type" value="Genomic_DNA"/>
</dbReference>
<sequence>MKNKTGILLLSIVVIVFFVILTATKSSASIKDNTISIQQIEDTITNKEDTFILVGNRNCTSCQMFLPILEKAAKKTDTEVYYLDTENTSNKKFITSNNVTVTPTILVIKAGELTRYEGALEYDTTKNILEGREVE</sequence>
<dbReference type="Proteomes" id="UP000067523">
    <property type="component" value="Chromosome"/>
</dbReference>
<dbReference type="Gene3D" id="3.40.30.10">
    <property type="entry name" value="Glutaredoxin"/>
    <property type="match status" value="1"/>
</dbReference>
<dbReference type="RefSeq" id="WP_208929904.1">
    <property type="nucleotide sequence ID" value="NZ_CP013655.1"/>
</dbReference>
<dbReference type="InterPro" id="IPR036249">
    <property type="entry name" value="Thioredoxin-like_sf"/>
</dbReference>
<reference evidence="2" key="1">
    <citation type="submission" date="2015-12" db="EMBL/GenBank/DDBJ databases">
        <authorList>
            <person name="Lauer A."/>
            <person name="Humrighouse B."/>
            <person name="Loparev V."/>
            <person name="Shewmaker P.L."/>
            <person name="Whitney A.M."/>
            <person name="McLaughlin R.W."/>
        </authorList>
    </citation>
    <scope>NUCLEOTIDE SEQUENCE [LARGE SCALE GENOMIC DNA]</scope>
    <source>
        <strain evidence="2">LMG 26678</strain>
    </source>
</reference>
<dbReference type="InterPro" id="IPR046698">
    <property type="entry name" value="PedC-like"/>
</dbReference>
<name>A0A0U2VGA7_9ENTE</name>
<organism evidence="1 2">
    <name type="scientific">Enterococcus rotai</name>
    <dbReference type="NCBI Taxonomy" id="118060"/>
    <lineage>
        <taxon>Bacteria</taxon>
        <taxon>Bacillati</taxon>
        <taxon>Bacillota</taxon>
        <taxon>Bacilli</taxon>
        <taxon>Lactobacillales</taxon>
        <taxon>Enterococcaceae</taxon>
        <taxon>Enterococcus</taxon>
    </lineage>
</organism>
<evidence type="ECO:0000313" key="2">
    <source>
        <dbReference type="Proteomes" id="UP000067523"/>
    </source>
</evidence>
<dbReference type="AlphaFoldDB" id="A0A0U2VGA7"/>